<dbReference type="PANTHER" id="PTHR13222">
    <property type="entry name" value="RB1-INDUCIBLE COILED-COIL"/>
    <property type="match status" value="1"/>
</dbReference>
<feature type="coiled-coil region" evidence="1">
    <location>
        <begin position="152"/>
        <end position="179"/>
    </location>
</feature>
<reference evidence="2 3" key="1">
    <citation type="submission" date="2019-12" db="EMBL/GenBank/DDBJ databases">
        <authorList>
            <person name="Alioto T."/>
            <person name="Alioto T."/>
            <person name="Gomez Garrido J."/>
        </authorList>
    </citation>
    <scope>NUCLEOTIDE SEQUENCE [LARGE SCALE GENOMIC DNA]</scope>
</reference>
<dbReference type="AlphaFoldDB" id="A0A8S0RUA5"/>
<dbReference type="GO" id="GO:0034517">
    <property type="term" value="P:ribophagy"/>
    <property type="evidence" value="ECO:0007669"/>
    <property type="project" value="TreeGrafter"/>
</dbReference>
<name>A0A8S0RUA5_OLEEU</name>
<dbReference type="InterPro" id="IPR040040">
    <property type="entry name" value="ATG11"/>
</dbReference>
<evidence type="ECO:0000313" key="2">
    <source>
        <dbReference type="EMBL" id="CAA2982951.1"/>
    </source>
</evidence>
<dbReference type="Gramene" id="OE9A019817T2">
    <property type="protein sequence ID" value="OE9A019817C2"/>
    <property type="gene ID" value="OE9A019817"/>
</dbReference>
<comment type="caution">
    <text evidence="2">The sequence shown here is derived from an EMBL/GenBank/DDBJ whole genome shotgun (WGS) entry which is preliminary data.</text>
</comment>
<evidence type="ECO:0000256" key="1">
    <source>
        <dbReference type="SAM" id="Coils"/>
    </source>
</evidence>
<dbReference type="PANTHER" id="PTHR13222:SF1">
    <property type="entry name" value="RB1-INDUCIBLE COILED-COIL PROTEIN 1"/>
    <property type="match status" value="1"/>
</dbReference>
<proteinExistence type="predicted"/>
<dbReference type="EMBL" id="CACTIH010003711">
    <property type="protein sequence ID" value="CAA2982951.1"/>
    <property type="molecule type" value="Genomic_DNA"/>
</dbReference>
<feature type="coiled-coil region" evidence="1">
    <location>
        <begin position="457"/>
        <end position="491"/>
    </location>
</feature>
<dbReference type="OrthoDB" id="447953at2759"/>
<dbReference type="GO" id="GO:0034727">
    <property type="term" value="P:piecemeal microautophagy of the nucleus"/>
    <property type="evidence" value="ECO:0007669"/>
    <property type="project" value="TreeGrafter"/>
</dbReference>
<evidence type="ECO:0000313" key="3">
    <source>
        <dbReference type="Proteomes" id="UP000594638"/>
    </source>
</evidence>
<gene>
    <name evidence="2" type="ORF">OLEA9_A019817</name>
</gene>
<feature type="coiled-coil region" evidence="1">
    <location>
        <begin position="307"/>
        <end position="355"/>
    </location>
</feature>
<dbReference type="GO" id="GO:0000045">
    <property type="term" value="P:autophagosome assembly"/>
    <property type="evidence" value="ECO:0007669"/>
    <property type="project" value="InterPro"/>
</dbReference>
<accession>A0A8S0RUA5</accession>
<protein>
    <submittedName>
        <fullName evidence="2">Autophagy-related 11</fullName>
    </submittedName>
</protein>
<dbReference type="GO" id="GO:1990316">
    <property type="term" value="C:Atg1/ULK1 kinase complex"/>
    <property type="evidence" value="ECO:0007669"/>
    <property type="project" value="TreeGrafter"/>
</dbReference>
<organism evidence="2 3">
    <name type="scientific">Olea europaea subsp. europaea</name>
    <dbReference type="NCBI Taxonomy" id="158383"/>
    <lineage>
        <taxon>Eukaryota</taxon>
        <taxon>Viridiplantae</taxon>
        <taxon>Streptophyta</taxon>
        <taxon>Embryophyta</taxon>
        <taxon>Tracheophyta</taxon>
        <taxon>Spermatophyta</taxon>
        <taxon>Magnoliopsida</taxon>
        <taxon>eudicotyledons</taxon>
        <taxon>Gunneridae</taxon>
        <taxon>Pentapetalae</taxon>
        <taxon>asterids</taxon>
        <taxon>lamiids</taxon>
        <taxon>Lamiales</taxon>
        <taxon>Oleaceae</taxon>
        <taxon>Oleeae</taxon>
        <taxon>Olea</taxon>
    </lineage>
</organism>
<sequence>MGLYDTPSLCNVDIAPFDSNLLDIDLSDVDRYAPESLLGLSSKSEKHGTLKSSLSMSNDGSQPAEVEVSSLKFSEKYDSEELLRDSELLEIAGTSKMEVENAKLKAELASKIALMCTISTEFDYESLDDYQTHSLLENDAEKTSENHLELMLKVKQMQCESYEKHIQELEQKLSDQYMQAPTFSAAEPVSNFVLSTVNTDENKLEISGAGEIHIPNAMQDKLQEGLGDNMIAPFSMLNHRLNSSMLYAQRGEGLPFDKDKKETLLPVGGTALAASSVAVSMLHPTDVSFSETALEPGLVAKVSNELVLGLQSALEEKSNQLNNVEIKLKALVEEVSKLERELENSRKLVGESQINVAHLENYLHETREEAQSYLHAADCMASGESVPHTSAIEVRRLFERLKSCVSSAEMTGFSDALLTLAQSLSNSNHENVDDITTEFRECIHVFAEKVDGLVRHRDELLDKSLKAEAEIEQLKEELDEKAELMNTLYVKHQLEKQVIQFLICEPTFHICFIV</sequence>
<dbReference type="Proteomes" id="UP000594638">
    <property type="component" value="Unassembled WGS sequence"/>
</dbReference>
<dbReference type="GO" id="GO:0061709">
    <property type="term" value="P:reticulophagy"/>
    <property type="evidence" value="ECO:0007669"/>
    <property type="project" value="TreeGrafter"/>
</dbReference>
<keyword evidence="1" id="KW-0175">Coiled coil</keyword>
<dbReference type="GO" id="GO:0000422">
    <property type="term" value="P:autophagy of mitochondrion"/>
    <property type="evidence" value="ECO:0007669"/>
    <property type="project" value="TreeGrafter"/>
</dbReference>
<dbReference type="GO" id="GO:0060090">
    <property type="term" value="F:molecular adaptor activity"/>
    <property type="evidence" value="ECO:0007669"/>
    <property type="project" value="TreeGrafter"/>
</dbReference>
<keyword evidence="3" id="KW-1185">Reference proteome</keyword>
<dbReference type="GO" id="GO:0019901">
    <property type="term" value="F:protein kinase binding"/>
    <property type="evidence" value="ECO:0007669"/>
    <property type="project" value="TreeGrafter"/>
</dbReference>
<dbReference type="GO" id="GO:0034045">
    <property type="term" value="C:phagophore assembly site membrane"/>
    <property type="evidence" value="ECO:0007669"/>
    <property type="project" value="TreeGrafter"/>
</dbReference>